<evidence type="ECO:0000256" key="1">
    <source>
        <dbReference type="SAM" id="MobiDB-lite"/>
    </source>
</evidence>
<evidence type="ECO:0000313" key="3">
    <source>
        <dbReference type="Proteomes" id="UP000054477"/>
    </source>
</evidence>
<dbReference type="EMBL" id="KN838730">
    <property type="protein sequence ID" value="KIJ96188.1"/>
    <property type="molecule type" value="Genomic_DNA"/>
</dbReference>
<organism evidence="2 3">
    <name type="scientific">Laccaria amethystina LaAM-08-1</name>
    <dbReference type="NCBI Taxonomy" id="1095629"/>
    <lineage>
        <taxon>Eukaryota</taxon>
        <taxon>Fungi</taxon>
        <taxon>Dikarya</taxon>
        <taxon>Basidiomycota</taxon>
        <taxon>Agaricomycotina</taxon>
        <taxon>Agaricomycetes</taxon>
        <taxon>Agaricomycetidae</taxon>
        <taxon>Agaricales</taxon>
        <taxon>Agaricineae</taxon>
        <taxon>Hydnangiaceae</taxon>
        <taxon>Laccaria</taxon>
    </lineage>
</organism>
<dbReference type="HOGENOM" id="CLU_3087573_0_0_1"/>
<keyword evidence="3" id="KW-1185">Reference proteome</keyword>
<dbReference type="Proteomes" id="UP000054477">
    <property type="component" value="Unassembled WGS sequence"/>
</dbReference>
<protein>
    <submittedName>
        <fullName evidence="2">Uncharacterized protein</fullName>
    </submittedName>
</protein>
<name>A0A0C9X4F5_9AGAR</name>
<accession>A0A0C9X4F5</accession>
<gene>
    <name evidence="2" type="ORF">K443DRAFT_293961</name>
</gene>
<evidence type="ECO:0000313" key="2">
    <source>
        <dbReference type="EMBL" id="KIJ96188.1"/>
    </source>
</evidence>
<feature type="region of interest" description="Disordered" evidence="1">
    <location>
        <begin position="1"/>
        <end position="52"/>
    </location>
</feature>
<reference evidence="3" key="2">
    <citation type="submission" date="2015-01" db="EMBL/GenBank/DDBJ databases">
        <title>Evolutionary Origins and Diversification of the Mycorrhizal Mutualists.</title>
        <authorList>
            <consortium name="DOE Joint Genome Institute"/>
            <consortium name="Mycorrhizal Genomics Consortium"/>
            <person name="Kohler A."/>
            <person name="Kuo A."/>
            <person name="Nagy L.G."/>
            <person name="Floudas D."/>
            <person name="Copeland A."/>
            <person name="Barry K.W."/>
            <person name="Cichocki N."/>
            <person name="Veneault-Fourrey C."/>
            <person name="LaButti K."/>
            <person name="Lindquist E.A."/>
            <person name="Lipzen A."/>
            <person name="Lundell T."/>
            <person name="Morin E."/>
            <person name="Murat C."/>
            <person name="Riley R."/>
            <person name="Ohm R."/>
            <person name="Sun H."/>
            <person name="Tunlid A."/>
            <person name="Henrissat B."/>
            <person name="Grigoriev I.V."/>
            <person name="Hibbett D.S."/>
            <person name="Martin F."/>
        </authorList>
    </citation>
    <scope>NUCLEOTIDE SEQUENCE [LARGE SCALE GENOMIC DNA]</scope>
    <source>
        <strain evidence="3">LaAM-08-1</strain>
    </source>
</reference>
<reference evidence="2 3" key="1">
    <citation type="submission" date="2014-04" db="EMBL/GenBank/DDBJ databases">
        <authorList>
            <consortium name="DOE Joint Genome Institute"/>
            <person name="Kuo A."/>
            <person name="Kohler A."/>
            <person name="Nagy L.G."/>
            <person name="Floudas D."/>
            <person name="Copeland A."/>
            <person name="Barry K.W."/>
            <person name="Cichocki N."/>
            <person name="Veneault-Fourrey C."/>
            <person name="LaButti K."/>
            <person name="Lindquist E.A."/>
            <person name="Lipzen A."/>
            <person name="Lundell T."/>
            <person name="Morin E."/>
            <person name="Murat C."/>
            <person name="Sun H."/>
            <person name="Tunlid A."/>
            <person name="Henrissat B."/>
            <person name="Grigoriev I.V."/>
            <person name="Hibbett D.S."/>
            <person name="Martin F."/>
            <person name="Nordberg H.P."/>
            <person name="Cantor M.N."/>
            <person name="Hua S.X."/>
        </authorList>
    </citation>
    <scope>NUCLEOTIDE SEQUENCE [LARGE SCALE GENOMIC DNA]</scope>
    <source>
        <strain evidence="2 3">LaAM-08-1</strain>
    </source>
</reference>
<proteinExistence type="predicted"/>
<dbReference type="AlphaFoldDB" id="A0A0C9X4F5"/>
<sequence length="52" mass="5909">MLNNHQRECLGGPVAYGTNFQLRPGRQSERSSTQLHGSIRWCTKDPTPPQEK</sequence>